<dbReference type="CDD" id="cd03300">
    <property type="entry name" value="ABC_PotA_N"/>
    <property type="match status" value="1"/>
</dbReference>
<evidence type="ECO:0000256" key="6">
    <source>
        <dbReference type="ARBA" id="ARBA00023136"/>
    </source>
</evidence>
<evidence type="ECO:0000259" key="8">
    <source>
        <dbReference type="PROSITE" id="PS50893"/>
    </source>
</evidence>
<accession>A0ABT4QSF9</accession>
<evidence type="ECO:0000313" key="9">
    <source>
        <dbReference type="EMBL" id="MCZ8544478.1"/>
    </source>
</evidence>
<dbReference type="InterPro" id="IPR013611">
    <property type="entry name" value="Transp-assoc_OB_typ2"/>
</dbReference>
<dbReference type="InterPro" id="IPR017879">
    <property type="entry name" value="PotA_ATP-bd"/>
</dbReference>
<comment type="function">
    <text evidence="7">Part of the ABC transporter complex PotABCD involved in spermidine/putrescine import. Responsible for energy coupling to the transport system.</text>
</comment>
<dbReference type="NCBIfam" id="TIGR01187">
    <property type="entry name" value="potA"/>
    <property type="match status" value="1"/>
</dbReference>
<dbReference type="GO" id="GO:0005524">
    <property type="term" value="F:ATP binding"/>
    <property type="evidence" value="ECO:0007669"/>
    <property type="project" value="UniProtKB-KW"/>
</dbReference>
<comment type="caution">
    <text evidence="9">The sequence shown here is derived from an EMBL/GenBank/DDBJ whole genome shotgun (WGS) entry which is preliminary data.</text>
</comment>
<keyword evidence="2 7" id="KW-1003">Cell membrane</keyword>
<keyword evidence="6 7" id="KW-0472">Membrane</keyword>
<protein>
    <recommendedName>
        <fullName evidence="7">Spermidine/putrescine import ATP-binding protein PotA</fullName>
        <ecNumber evidence="7">7.6.2.11</ecNumber>
    </recommendedName>
</protein>
<dbReference type="Proteomes" id="UP001152178">
    <property type="component" value="Unassembled WGS sequence"/>
</dbReference>
<keyword evidence="4 7" id="KW-0067">ATP-binding</keyword>
<comment type="catalytic activity">
    <reaction evidence="7">
        <text>ATP + H2O + polyamine-[polyamine-binding protein]Side 1 = ADP + phosphate + polyamineSide 2 + [polyamine-binding protein]Side 1.</text>
        <dbReference type="EC" id="7.6.2.11"/>
    </reaction>
</comment>
<dbReference type="Gene3D" id="2.40.50.100">
    <property type="match status" value="1"/>
</dbReference>
<keyword evidence="1 7" id="KW-0813">Transport</keyword>
<dbReference type="PROSITE" id="PS50893">
    <property type="entry name" value="ABC_TRANSPORTER_2"/>
    <property type="match status" value="1"/>
</dbReference>
<keyword evidence="10" id="KW-1185">Reference proteome</keyword>
<gene>
    <name evidence="7" type="primary">potA</name>
    <name evidence="9" type="ORF">OOJ09_09825</name>
</gene>
<dbReference type="InterPro" id="IPR003439">
    <property type="entry name" value="ABC_transporter-like_ATP-bd"/>
</dbReference>
<evidence type="ECO:0000256" key="7">
    <source>
        <dbReference type="RuleBase" id="RU364083"/>
    </source>
</evidence>
<dbReference type="SMART" id="SM00382">
    <property type="entry name" value="AAA"/>
    <property type="match status" value="1"/>
</dbReference>
<keyword evidence="5 7" id="KW-1278">Translocase</keyword>
<evidence type="ECO:0000256" key="3">
    <source>
        <dbReference type="ARBA" id="ARBA00022741"/>
    </source>
</evidence>
<feature type="domain" description="ABC transporter" evidence="8">
    <location>
        <begin position="10"/>
        <end position="244"/>
    </location>
</feature>
<comment type="similarity">
    <text evidence="7">Belongs to the ABC transporter superfamily. Spermidine/putrescine importer (TC 3.A.1.11.1) family.</text>
</comment>
<dbReference type="PANTHER" id="PTHR42781:SF4">
    <property type="entry name" value="SPERMIDINE_PUTRESCINE IMPORT ATP-BINDING PROTEIN POTA"/>
    <property type="match status" value="1"/>
</dbReference>
<name>A0ABT4QSF9_9HYPH</name>
<evidence type="ECO:0000256" key="4">
    <source>
        <dbReference type="ARBA" id="ARBA00022840"/>
    </source>
</evidence>
<evidence type="ECO:0000256" key="1">
    <source>
        <dbReference type="ARBA" id="ARBA00022448"/>
    </source>
</evidence>
<dbReference type="Gene3D" id="3.40.50.300">
    <property type="entry name" value="P-loop containing nucleotide triphosphate hydrolases"/>
    <property type="match status" value="1"/>
</dbReference>
<dbReference type="EC" id="7.6.2.11" evidence="7"/>
<dbReference type="InterPro" id="IPR008995">
    <property type="entry name" value="Mo/tungstate-bd_C_term_dom"/>
</dbReference>
<comment type="subunit">
    <text evidence="7">The complex is composed of two ATP-binding proteins (PotA), two transmembrane proteins (PotB and PotC) and a solute-binding protein (PotD).</text>
</comment>
<dbReference type="PANTHER" id="PTHR42781">
    <property type="entry name" value="SPERMIDINE/PUTRESCINE IMPORT ATP-BINDING PROTEIN POTA"/>
    <property type="match status" value="1"/>
</dbReference>
<keyword evidence="3 7" id="KW-0547">Nucleotide-binding</keyword>
<dbReference type="PROSITE" id="PS00211">
    <property type="entry name" value="ABC_TRANSPORTER_1"/>
    <property type="match status" value="1"/>
</dbReference>
<dbReference type="InterPro" id="IPR027417">
    <property type="entry name" value="P-loop_NTPase"/>
</dbReference>
<dbReference type="InterPro" id="IPR003593">
    <property type="entry name" value="AAA+_ATPase"/>
</dbReference>
<dbReference type="InterPro" id="IPR005893">
    <property type="entry name" value="PotA-like"/>
</dbReference>
<reference evidence="9" key="1">
    <citation type="submission" date="2022-11" db="EMBL/GenBank/DDBJ databases">
        <authorList>
            <person name="Coimbra C."/>
        </authorList>
    </citation>
    <scope>NUCLEOTIDE SEQUENCE</scope>
    <source>
        <strain evidence="9">Jales19</strain>
    </source>
</reference>
<dbReference type="SUPFAM" id="SSF52540">
    <property type="entry name" value="P-loop containing nucleoside triphosphate hydrolases"/>
    <property type="match status" value="1"/>
</dbReference>
<evidence type="ECO:0000313" key="10">
    <source>
        <dbReference type="Proteomes" id="UP001152178"/>
    </source>
</evidence>
<organism evidence="9 10">
    <name type="scientific">Mesorhizobium qingshengii</name>
    <dbReference type="NCBI Taxonomy" id="1165689"/>
    <lineage>
        <taxon>Bacteria</taxon>
        <taxon>Pseudomonadati</taxon>
        <taxon>Pseudomonadota</taxon>
        <taxon>Alphaproteobacteria</taxon>
        <taxon>Hyphomicrobiales</taxon>
        <taxon>Phyllobacteriaceae</taxon>
        <taxon>Mesorhizobium</taxon>
    </lineage>
</organism>
<dbReference type="Gene3D" id="2.40.50.140">
    <property type="entry name" value="Nucleic acid-binding proteins"/>
    <property type="match status" value="1"/>
</dbReference>
<dbReference type="Pfam" id="PF08402">
    <property type="entry name" value="TOBE_2"/>
    <property type="match status" value="1"/>
</dbReference>
<evidence type="ECO:0000256" key="5">
    <source>
        <dbReference type="ARBA" id="ARBA00022967"/>
    </source>
</evidence>
<dbReference type="EMBL" id="JAPFQA010000003">
    <property type="protein sequence ID" value="MCZ8544478.1"/>
    <property type="molecule type" value="Genomic_DNA"/>
</dbReference>
<dbReference type="InterPro" id="IPR050093">
    <property type="entry name" value="ABC_SmlMolc_Importer"/>
</dbReference>
<dbReference type="InterPro" id="IPR012340">
    <property type="entry name" value="NA-bd_OB-fold"/>
</dbReference>
<dbReference type="InterPro" id="IPR017871">
    <property type="entry name" value="ABC_transporter-like_CS"/>
</dbReference>
<dbReference type="SUPFAM" id="SSF50331">
    <property type="entry name" value="MOP-like"/>
    <property type="match status" value="1"/>
</dbReference>
<sequence length="366" mass="39432">MPDKPDRNAIEVVNVSKIFGSGEGQVAALDTVSVSIRENEFFTLLGPSGCGKTTLLRLIAGFDFPTAGEILLYGQDIAPLPPFKRPVNTVFQSYALFPHMTVADNIGFGLEMLGKPKAEIKARVTEMLKLVQMEALASRRTSQISGGQQQRVALARALAPQPKVLLLDEPLSALDYKLRKEMQIELKRLQHETGITFIFVTHDQEEALTMSDRIAVMSSGKILQVGSPRDIYDRPSERFVADFIGESNFLKADVVGVSGGRATVRLSSGAEIPASLPEGLVPKGKVTIVVRPEHAQLSAASPGASLLGTVENIVYLGTDTHFHLRLADGEHFIVRRQNSRGAGDGIVQGGKVGILIGGDAAQVLKD</sequence>
<dbReference type="RefSeq" id="WP_269905027.1">
    <property type="nucleotide sequence ID" value="NZ_JAPFQA010000003.1"/>
</dbReference>
<dbReference type="Pfam" id="PF00005">
    <property type="entry name" value="ABC_tran"/>
    <property type="match status" value="1"/>
</dbReference>
<evidence type="ECO:0000256" key="2">
    <source>
        <dbReference type="ARBA" id="ARBA00022475"/>
    </source>
</evidence>
<proteinExistence type="inferred from homology"/>